<evidence type="ECO:0000313" key="5">
    <source>
        <dbReference type="Proteomes" id="UP001159042"/>
    </source>
</evidence>
<feature type="domain" description="Pericentriolar material 1 protein C-terminal" evidence="3">
    <location>
        <begin position="1119"/>
        <end position="1192"/>
    </location>
</feature>
<dbReference type="PANTHER" id="PTHR14164">
    <property type="entry name" value="PERICENTRIOLAR MATERIAL 1-RELATED"/>
    <property type="match status" value="1"/>
</dbReference>
<dbReference type="EMBL" id="JANEYG010000424">
    <property type="protein sequence ID" value="KAJ8909739.1"/>
    <property type="molecule type" value="Genomic_DNA"/>
</dbReference>
<evidence type="ECO:0000256" key="1">
    <source>
        <dbReference type="SAM" id="Coils"/>
    </source>
</evidence>
<dbReference type="Proteomes" id="UP001159042">
    <property type="component" value="Unassembled WGS sequence"/>
</dbReference>
<reference evidence="4 5" key="1">
    <citation type="journal article" date="2023" name="Insect Mol. Biol.">
        <title>Genome sequencing provides insights into the evolution of gene families encoding plant cell wall-degrading enzymes in longhorned beetles.</title>
        <authorList>
            <person name="Shin N.R."/>
            <person name="Okamura Y."/>
            <person name="Kirsch R."/>
            <person name="Pauchet Y."/>
        </authorList>
    </citation>
    <scope>NUCLEOTIDE SEQUENCE [LARGE SCALE GENOMIC DNA]</scope>
    <source>
        <strain evidence="4">EAD_L_NR</strain>
    </source>
</reference>
<feature type="region of interest" description="Disordered" evidence="2">
    <location>
        <begin position="961"/>
        <end position="1036"/>
    </location>
</feature>
<dbReference type="PANTHER" id="PTHR14164:SF12">
    <property type="entry name" value="PERICENTRIOLAR MATERIAL 1 PROTEIN"/>
    <property type="match status" value="1"/>
</dbReference>
<protein>
    <recommendedName>
        <fullName evidence="3">Pericentriolar material 1 protein C-terminal domain-containing protein</fullName>
    </recommendedName>
</protein>
<keyword evidence="1" id="KW-0175">Coiled coil</keyword>
<dbReference type="Pfam" id="PF15717">
    <property type="entry name" value="PCM1_C"/>
    <property type="match status" value="1"/>
</dbReference>
<feature type="compositionally biased region" description="Basic and acidic residues" evidence="2">
    <location>
        <begin position="650"/>
        <end position="662"/>
    </location>
</feature>
<accession>A0AAV8V6D6</accession>
<evidence type="ECO:0000256" key="2">
    <source>
        <dbReference type="SAM" id="MobiDB-lite"/>
    </source>
</evidence>
<sequence>MSEERRKINKQSTGTVPKIKYRNNTYLVNERERSQSLTNNLADCWFYPADLSNPVENPKEIRGNNYFNMDTSLEESNGQSIRNGTVNFDRYANGSVTPNTSSTSRRDSSSLKCDNVTKFPDKKQIEDKLHQIREYLKVTNSLMTSMKNTDDQTGEESEREGFEKMIKDLKDSEKKLVDILDQIQINCDDNKDLTNAQRIENGIDNTSECSTSSFRRNDIDINVINSSQEVDIFKDQQVALLKLHQKAENKLRDARRCQARLSSSQYGNDINDISHKGNKLYPESDFDVAIKELEDRAKSLRFSQASSNQKTQENILAKVESLHNQIMSMHQANDERECLIQTLDNRDTELRQQHVELQNKLQELQSKKLQVDQLVSQLHSFGEVEEEDVGGQVKKIVTMKDQLRKLKDMLELVKTTEDIMQNTNASAEAQAVAYDICTSAENFLEKDMQKPKLQSQVQHESNVLRNDNYTCASAGDNQPKQVNKHSMDYGCREVKPRLARLNEKLALQAELEAKKKELEEIMGKHSASTSNLNHDIATDVKSELSCASNTINEAWLPLIPTQSHHEDSDRFSSDDCQDINDYTEVHSNHNILNLPSSNCYSHTKTKKFHSVPVEGYVQSEYDRQSGVQISHTPDRNTRSRSAASLGYVREQPRSNAEQETRTQVEKQLQLIKSVCDSMLEQQSAMASQSNVQQLRNNLTPSPEPRRFISPHPHTMNALNTVNSNADSNWFAISNMHGSLPGDINNCQNWLATNTIQTQSFMLNTLNQCCQMLWLQQREIMSLSSTVALLQDRLEGNNPYGGHSDQLTSSLQTHQDQRPVPPDLRPVSNLNQKVNHVSAAFSLPNLNQYNAASPSNIDLNYINQNNAQSGRMLDPSLNNINHHLSVPQSVEHANNILHGVNSNINHPLPNQMWNGQALNNQVAPGNRANNYWDNFRRFFNGNFTFQLPTSFSYSRQNLLSTKNNDVLQTPPSLDRSNISNERGNPFSLMTFSKSNSEQDSTSTSQENTPQRKSRQEVRLRMSRHGNTNVSSVIPPPDVLNVNHNSKLNGHFDLSSSHQENNEDVNMGLMLLNLNSYNEACSNNSNISEEHTFKESIPEQSLTRNEWNDEVNEEQLPKTKLFDELRENVYKEVASLISANETRPHFLIQLFRDLQMIGSDSLRLKILQSIQMIITHSLMLSQNSNRQSLESQQTSSDQDSSQVPDYLSFQSTVWSKSVKNSSGIMINTTVPAEALNTFKEIVPFLNEHEDEVIQNTLLSSLKQILLNSEGFKETVRDTVFQKHFANVLDDLLEQYRGKKHSPAVFRGVLKRTVGCQFHFGFGLVCAEQKQDFPIIKDSENVQNGDLAEADQSRVVTANEEEGAVGGLLDNTQGSDTQTVVENSCEEVDIVDFSCSAEGLDQVPTRLPTIIKSRSATPNKVTSVIITSSLRRYSQVISQDRRVYSDIFSQIFSRTDVVWIYPERFSVRDIS</sequence>
<comment type="caution">
    <text evidence="4">The sequence shown here is derived from an EMBL/GenBank/DDBJ whole genome shotgun (WGS) entry which is preliminary data.</text>
</comment>
<dbReference type="GO" id="GO:1905515">
    <property type="term" value="P:non-motile cilium assembly"/>
    <property type="evidence" value="ECO:0007669"/>
    <property type="project" value="TreeGrafter"/>
</dbReference>
<feature type="region of interest" description="Disordered" evidence="2">
    <location>
        <begin position="76"/>
        <end position="112"/>
    </location>
</feature>
<dbReference type="GO" id="GO:0034451">
    <property type="term" value="C:centriolar satellite"/>
    <property type="evidence" value="ECO:0007669"/>
    <property type="project" value="TreeGrafter"/>
</dbReference>
<dbReference type="InterPro" id="IPR024138">
    <property type="entry name" value="Pericentriolar_Pcm1"/>
</dbReference>
<dbReference type="GO" id="GO:0036064">
    <property type="term" value="C:ciliary basal body"/>
    <property type="evidence" value="ECO:0007669"/>
    <property type="project" value="TreeGrafter"/>
</dbReference>
<keyword evidence="5" id="KW-1185">Reference proteome</keyword>
<organism evidence="4 5">
    <name type="scientific">Exocentrus adspersus</name>
    <dbReference type="NCBI Taxonomy" id="1586481"/>
    <lineage>
        <taxon>Eukaryota</taxon>
        <taxon>Metazoa</taxon>
        <taxon>Ecdysozoa</taxon>
        <taxon>Arthropoda</taxon>
        <taxon>Hexapoda</taxon>
        <taxon>Insecta</taxon>
        <taxon>Pterygota</taxon>
        <taxon>Neoptera</taxon>
        <taxon>Endopterygota</taxon>
        <taxon>Coleoptera</taxon>
        <taxon>Polyphaga</taxon>
        <taxon>Cucujiformia</taxon>
        <taxon>Chrysomeloidea</taxon>
        <taxon>Cerambycidae</taxon>
        <taxon>Lamiinae</taxon>
        <taxon>Acanthocinini</taxon>
        <taxon>Exocentrus</taxon>
    </lineage>
</organism>
<feature type="compositionally biased region" description="Polar residues" evidence="2">
    <location>
        <begin position="76"/>
        <end position="86"/>
    </location>
</feature>
<feature type="region of interest" description="Disordered" evidence="2">
    <location>
        <begin position="796"/>
        <end position="818"/>
    </location>
</feature>
<feature type="compositionally biased region" description="Polar residues" evidence="2">
    <location>
        <begin position="961"/>
        <end position="1009"/>
    </location>
</feature>
<gene>
    <name evidence="4" type="ORF">NQ315_013543</name>
</gene>
<feature type="region of interest" description="Disordered" evidence="2">
    <location>
        <begin position="623"/>
        <end position="662"/>
    </location>
</feature>
<evidence type="ECO:0000259" key="3">
    <source>
        <dbReference type="Pfam" id="PF15717"/>
    </source>
</evidence>
<dbReference type="GO" id="GO:0071539">
    <property type="term" value="P:protein localization to centrosome"/>
    <property type="evidence" value="ECO:0007669"/>
    <property type="project" value="InterPro"/>
</dbReference>
<name>A0AAV8V6D6_9CUCU</name>
<evidence type="ECO:0000313" key="4">
    <source>
        <dbReference type="EMBL" id="KAJ8909739.1"/>
    </source>
</evidence>
<feature type="coiled-coil region" evidence="1">
    <location>
        <begin position="340"/>
        <end position="377"/>
    </location>
</feature>
<feature type="compositionally biased region" description="Polar residues" evidence="2">
    <location>
        <begin position="804"/>
        <end position="813"/>
    </location>
</feature>
<proteinExistence type="predicted"/>
<dbReference type="GO" id="GO:0034454">
    <property type="term" value="P:microtubule anchoring at centrosome"/>
    <property type="evidence" value="ECO:0007669"/>
    <property type="project" value="InterPro"/>
</dbReference>
<dbReference type="InterPro" id="IPR031446">
    <property type="entry name" value="PCM1_C"/>
</dbReference>